<name>A0ABS1TLI3_9BACI</name>
<dbReference type="EMBL" id="JAESWB010000134">
    <property type="protein sequence ID" value="MBL4952163.1"/>
    <property type="molecule type" value="Genomic_DNA"/>
</dbReference>
<dbReference type="Proteomes" id="UP000623967">
    <property type="component" value="Unassembled WGS sequence"/>
</dbReference>
<keyword evidence="2" id="KW-1185">Reference proteome</keyword>
<comment type="caution">
    <text evidence="1">The sequence shown here is derived from an EMBL/GenBank/DDBJ whole genome shotgun (WGS) entry which is preliminary data.</text>
</comment>
<protein>
    <submittedName>
        <fullName evidence="1">Uncharacterized protein</fullName>
    </submittedName>
</protein>
<accession>A0ABS1TLI3</accession>
<gene>
    <name evidence="1" type="ORF">JK635_08050</name>
</gene>
<reference evidence="1 2" key="1">
    <citation type="submission" date="2021-01" db="EMBL/GenBank/DDBJ databases">
        <title>Genome public.</title>
        <authorList>
            <person name="Liu C."/>
            <person name="Sun Q."/>
        </authorList>
    </citation>
    <scope>NUCLEOTIDE SEQUENCE [LARGE SCALE GENOMIC DNA]</scope>
    <source>
        <strain evidence="1 2">YIM B02564</strain>
    </source>
</reference>
<organism evidence="1 2">
    <name type="scientific">Neobacillus paridis</name>
    <dbReference type="NCBI Taxonomy" id="2803862"/>
    <lineage>
        <taxon>Bacteria</taxon>
        <taxon>Bacillati</taxon>
        <taxon>Bacillota</taxon>
        <taxon>Bacilli</taxon>
        <taxon>Bacillales</taxon>
        <taxon>Bacillaceae</taxon>
        <taxon>Neobacillus</taxon>
    </lineage>
</organism>
<sequence>MALFEKAIDMVLDAMDWIEDKRKNRTMVVKLSRSDHHKLQLIADDLNEYVQSNFDITPEFVATRVLEVFVEQAYGDSVKKVTRRIMSDFLD</sequence>
<evidence type="ECO:0000313" key="2">
    <source>
        <dbReference type="Proteomes" id="UP000623967"/>
    </source>
</evidence>
<evidence type="ECO:0000313" key="1">
    <source>
        <dbReference type="EMBL" id="MBL4952163.1"/>
    </source>
</evidence>
<proteinExistence type="predicted"/>
<dbReference type="RefSeq" id="WP_202653441.1">
    <property type="nucleotide sequence ID" value="NZ_JAESWB010000134.1"/>
</dbReference>